<feature type="compositionally biased region" description="Basic and acidic residues" evidence="1">
    <location>
        <begin position="52"/>
        <end position="62"/>
    </location>
</feature>
<sequence length="78" mass="8533">MATNSSVSACVRVLLRKSITRAVALAKTRIDVENFNVANRDETGSQATLATDGKRGGEEQDSTHPSNQPRDVVKYERD</sequence>
<dbReference type="Proteomes" id="UP000053029">
    <property type="component" value="Unassembled WGS sequence"/>
</dbReference>
<proteinExistence type="predicted"/>
<reference evidence="2 3" key="1">
    <citation type="submission" date="2015-01" db="EMBL/GenBank/DDBJ databases">
        <title>The Genome Sequence of Fonsecaea pedrosoi CBS 271.37.</title>
        <authorList>
            <consortium name="The Broad Institute Genomics Platform"/>
            <person name="Cuomo C."/>
            <person name="de Hoog S."/>
            <person name="Gorbushina A."/>
            <person name="Stielow B."/>
            <person name="Teixiera M."/>
            <person name="Abouelleil A."/>
            <person name="Chapman S.B."/>
            <person name="Priest M."/>
            <person name="Young S.K."/>
            <person name="Wortman J."/>
            <person name="Nusbaum C."/>
            <person name="Birren B."/>
        </authorList>
    </citation>
    <scope>NUCLEOTIDE SEQUENCE [LARGE SCALE GENOMIC DNA]</scope>
    <source>
        <strain evidence="2 3">CBS 271.37</strain>
    </source>
</reference>
<evidence type="ECO:0000256" key="1">
    <source>
        <dbReference type="SAM" id="MobiDB-lite"/>
    </source>
</evidence>
<dbReference type="VEuPathDB" id="FungiDB:Z517_09246"/>
<gene>
    <name evidence="2" type="ORF">Z517_09246</name>
</gene>
<organism evidence="2 3">
    <name type="scientific">Fonsecaea pedrosoi CBS 271.37</name>
    <dbReference type="NCBI Taxonomy" id="1442368"/>
    <lineage>
        <taxon>Eukaryota</taxon>
        <taxon>Fungi</taxon>
        <taxon>Dikarya</taxon>
        <taxon>Ascomycota</taxon>
        <taxon>Pezizomycotina</taxon>
        <taxon>Eurotiomycetes</taxon>
        <taxon>Chaetothyriomycetidae</taxon>
        <taxon>Chaetothyriales</taxon>
        <taxon>Herpotrichiellaceae</taxon>
        <taxon>Fonsecaea</taxon>
    </lineage>
</organism>
<evidence type="ECO:0000313" key="3">
    <source>
        <dbReference type="Proteomes" id="UP000053029"/>
    </source>
</evidence>
<dbReference type="AlphaFoldDB" id="A0A0D2ERB7"/>
<dbReference type="GeneID" id="25308736"/>
<name>A0A0D2ERB7_9EURO</name>
<dbReference type="EMBL" id="KN846974">
    <property type="protein sequence ID" value="KIW76802.1"/>
    <property type="molecule type" value="Genomic_DNA"/>
</dbReference>
<accession>A0A0D2ERB7</accession>
<dbReference type="RefSeq" id="XP_013280610.1">
    <property type="nucleotide sequence ID" value="XM_013425156.1"/>
</dbReference>
<evidence type="ECO:0000313" key="2">
    <source>
        <dbReference type="EMBL" id="KIW76802.1"/>
    </source>
</evidence>
<keyword evidence="3" id="KW-1185">Reference proteome</keyword>
<dbReference type="HOGENOM" id="CLU_2622069_0_0_1"/>
<protein>
    <submittedName>
        <fullName evidence="2">Uncharacterized protein</fullName>
    </submittedName>
</protein>
<feature type="region of interest" description="Disordered" evidence="1">
    <location>
        <begin position="41"/>
        <end position="78"/>
    </location>
</feature>